<dbReference type="GO" id="GO:0004034">
    <property type="term" value="F:aldose 1-epimerase activity"/>
    <property type="evidence" value="ECO:0007669"/>
    <property type="project" value="UniProtKB-EC"/>
</dbReference>
<comment type="similarity">
    <text evidence="3 8">Belongs to the aldose epimerase family.</text>
</comment>
<dbReference type="AlphaFoldDB" id="A0A060RJQ3"/>
<evidence type="ECO:0000256" key="9">
    <source>
        <dbReference type="PIRSR" id="PIRSR005096-1"/>
    </source>
</evidence>
<dbReference type="GO" id="GO:0030246">
    <property type="term" value="F:carbohydrate binding"/>
    <property type="evidence" value="ECO:0007669"/>
    <property type="project" value="InterPro"/>
</dbReference>
<evidence type="ECO:0000256" key="8">
    <source>
        <dbReference type="PIRNR" id="PIRNR005096"/>
    </source>
</evidence>
<dbReference type="Pfam" id="PF01263">
    <property type="entry name" value="Aldose_epim"/>
    <property type="match status" value="1"/>
</dbReference>
<comment type="pathway">
    <text evidence="2 8">Carbohydrate metabolism; hexose metabolism.</text>
</comment>
<keyword evidence="6 8" id="KW-0413">Isomerase</keyword>
<dbReference type="InterPro" id="IPR011013">
    <property type="entry name" value="Gal_mutarotase_sf_dom"/>
</dbReference>
<evidence type="ECO:0000256" key="6">
    <source>
        <dbReference type="ARBA" id="ARBA00023235"/>
    </source>
</evidence>
<evidence type="ECO:0000256" key="10">
    <source>
        <dbReference type="PIRSR" id="PIRSR005096-2"/>
    </source>
</evidence>
<dbReference type="InterPro" id="IPR015443">
    <property type="entry name" value="Aldose_1-epimerase"/>
</dbReference>
<dbReference type="PANTHER" id="PTHR10091:SF0">
    <property type="entry name" value="GALACTOSE MUTAROTASE"/>
    <property type="match status" value="1"/>
</dbReference>
<dbReference type="Proteomes" id="UP000027584">
    <property type="component" value="Unassembled WGS sequence"/>
</dbReference>
<dbReference type="PANTHER" id="PTHR10091">
    <property type="entry name" value="ALDOSE-1-EPIMERASE"/>
    <property type="match status" value="1"/>
</dbReference>
<evidence type="ECO:0000256" key="2">
    <source>
        <dbReference type="ARBA" id="ARBA00005028"/>
    </source>
</evidence>
<evidence type="ECO:0000256" key="11">
    <source>
        <dbReference type="PIRSR" id="PIRSR005096-3"/>
    </source>
</evidence>
<dbReference type="PROSITE" id="PS00545">
    <property type="entry name" value="ALDOSE_1_EPIMERASE"/>
    <property type="match status" value="1"/>
</dbReference>
<feature type="binding site" evidence="11">
    <location>
        <begin position="180"/>
        <end position="182"/>
    </location>
    <ligand>
        <name>beta-D-galactose</name>
        <dbReference type="ChEBI" id="CHEBI:27667"/>
    </ligand>
</feature>
<dbReference type="EC" id="5.1.3.3" evidence="4 8"/>
<dbReference type="EMBL" id="CCBC010000091">
    <property type="protein sequence ID" value="CDO17277.1"/>
    <property type="molecule type" value="Genomic_DNA"/>
</dbReference>
<dbReference type="Gene3D" id="2.70.98.10">
    <property type="match status" value="1"/>
</dbReference>
<dbReference type="InterPro" id="IPR014718">
    <property type="entry name" value="GH-type_carb-bd"/>
</dbReference>
<dbReference type="SUPFAM" id="SSF74650">
    <property type="entry name" value="Galactose mutarotase-like"/>
    <property type="match status" value="1"/>
</dbReference>
<evidence type="ECO:0000256" key="7">
    <source>
        <dbReference type="ARBA" id="ARBA00023277"/>
    </source>
</evidence>
<gene>
    <name evidence="12" type="ORF">BN963_SGAL_00457</name>
</gene>
<evidence type="ECO:0000256" key="5">
    <source>
        <dbReference type="ARBA" id="ARBA00014165"/>
    </source>
</evidence>
<evidence type="ECO:0000313" key="12">
    <source>
        <dbReference type="EMBL" id="CDO17277.1"/>
    </source>
</evidence>
<feature type="binding site" evidence="10">
    <location>
        <position position="243"/>
    </location>
    <ligand>
        <name>beta-D-galactose</name>
        <dbReference type="ChEBI" id="CHEBI:27667"/>
    </ligand>
</feature>
<reference evidence="12 13" key="1">
    <citation type="submission" date="2014-02" db="EMBL/GenBank/DDBJ databases">
        <authorList>
            <person name="Manrique M."/>
        </authorList>
    </citation>
    <scope>NUCLEOTIDE SEQUENCE [LARGE SCALE GENOMIC DNA]</scope>
    <source>
        <strain evidence="12 13">LMG17956</strain>
    </source>
</reference>
<feature type="active site" description="Proton acceptor" evidence="9">
    <location>
        <position position="308"/>
    </location>
</feature>
<proteinExistence type="inferred from homology"/>
<dbReference type="GO" id="GO:0005737">
    <property type="term" value="C:cytoplasm"/>
    <property type="evidence" value="ECO:0007669"/>
    <property type="project" value="TreeGrafter"/>
</dbReference>
<comment type="catalytic activity">
    <reaction evidence="1 8">
        <text>alpha-D-glucose = beta-D-glucose</text>
        <dbReference type="Rhea" id="RHEA:10264"/>
        <dbReference type="ChEBI" id="CHEBI:15903"/>
        <dbReference type="ChEBI" id="CHEBI:17925"/>
        <dbReference type="EC" id="5.1.3.3"/>
    </reaction>
</comment>
<dbReference type="InterPro" id="IPR018052">
    <property type="entry name" value="Ald1_epimerase_CS"/>
</dbReference>
<dbReference type="CDD" id="cd09019">
    <property type="entry name" value="galactose_mutarotase_like"/>
    <property type="match status" value="1"/>
</dbReference>
<dbReference type="UniPathway" id="UPA00242"/>
<dbReference type="PIRSF" id="PIRSF005096">
    <property type="entry name" value="GALM"/>
    <property type="match status" value="1"/>
</dbReference>
<reference evidence="12 13" key="2">
    <citation type="submission" date="2014-05" db="EMBL/GenBank/DDBJ databases">
        <title>Genome sequence of Streptococcus gallolyticus.</title>
        <authorList>
            <person name="Del Campo R."/>
        </authorList>
    </citation>
    <scope>NUCLEOTIDE SEQUENCE [LARGE SCALE GENOMIC DNA]</scope>
    <source>
        <strain evidence="12 13">LMG17956</strain>
    </source>
</reference>
<sequence length="343" mass="38038">MEVKQEIVKTINGQKIEKYTIINDNGVQVGLLTLGATWQEFLVPDDKGGQKNLIIGFDEPSDYLKNPLCAGQSIGRVAGRINQGKVNLDGKEIQLPQNEKGNTLHGGPKGFHKHIWQARVENDIDKATVVMTYNAKESVDGFPGDMLVTARFTLDNDNRFTITYTGKNGGQATLFNPTNHVYFNLGERQDLAHHTFTLAANRYLETRDDLVPTGKFIDVAGTAYDFQTGQNLGEAIVATGGFDDAFLVNPSLDKPCGELKDEDSGDFITLYSDRDAWVVYSMGGIPEDIYPARDKGKMAKEFEALALEAQFLPDAINHDNFGDITLQANEEKSYTIAFEYHKE</sequence>
<keyword evidence="7 8" id="KW-0119">Carbohydrate metabolism</keyword>
<evidence type="ECO:0000313" key="13">
    <source>
        <dbReference type="Proteomes" id="UP000027584"/>
    </source>
</evidence>
<feature type="active site" description="Proton donor" evidence="9">
    <location>
        <position position="180"/>
    </location>
</feature>
<evidence type="ECO:0000256" key="4">
    <source>
        <dbReference type="ARBA" id="ARBA00013185"/>
    </source>
</evidence>
<evidence type="ECO:0000256" key="3">
    <source>
        <dbReference type="ARBA" id="ARBA00006206"/>
    </source>
</evidence>
<comment type="caution">
    <text evidence="12">The sequence shown here is derived from an EMBL/GenBank/DDBJ whole genome shotgun (WGS) entry which is preliminary data.</text>
</comment>
<dbReference type="InterPro" id="IPR008183">
    <property type="entry name" value="Aldose_1/G6P_1-epimerase"/>
</dbReference>
<dbReference type="InterPro" id="IPR047215">
    <property type="entry name" value="Galactose_mutarotase-like"/>
</dbReference>
<evidence type="ECO:0000256" key="1">
    <source>
        <dbReference type="ARBA" id="ARBA00001614"/>
    </source>
</evidence>
<accession>A0A060RJQ3</accession>
<dbReference type="GO" id="GO:0006006">
    <property type="term" value="P:glucose metabolic process"/>
    <property type="evidence" value="ECO:0007669"/>
    <property type="project" value="TreeGrafter"/>
</dbReference>
<organism evidence="12 13">
    <name type="scientific">Streptococcus gallolyticus</name>
    <dbReference type="NCBI Taxonomy" id="315405"/>
    <lineage>
        <taxon>Bacteria</taxon>
        <taxon>Bacillati</taxon>
        <taxon>Bacillota</taxon>
        <taxon>Bacilli</taxon>
        <taxon>Lactobacillales</taxon>
        <taxon>Streptococcaceae</taxon>
        <taxon>Streptococcus</taxon>
    </lineage>
</organism>
<protein>
    <recommendedName>
        <fullName evidence="5 8">Aldose 1-epimerase</fullName>
        <ecNumber evidence="4 8">5.1.3.3</ecNumber>
    </recommendedName>
</protein>
<name>A0A060RJQ3_9STRE</name>
<dbReference type="GO" id="GO:0033499">
    <property type="term" value="P:galactose catabolic process via UDP-galactose, Leloir pathway"/>
    <property type="evidence" value="ECO:0007669"/>
    <property type="project" value="TreeGrafter"/>
</dbReference>